<dbReference type="AlphaFoldDB" id="A0A6A6J346"/>
<evidence type="ECO:0000313" key="1">
    <source>
        <dbReference type="EMBL" id="KAF2256811.1"/>
    </source>
</evidence>
<dbReference type="EMBL" id="ML987189">
    <property type="protein sequence ID" value="KAF2256811.1"/>
    <property type="molecule type" value="Genomic_DNA"/>
</dbReference>
<sequence>MGFHEFTTRSIHRPRQDTVQLRNTYETQTFGGRVSPMSFQSGPSSLDACLESLAHLPLCRVQRAFCRNVGLIPFLPLSTIGRAPSALLVQPPLSIQYYLALSLSYDSAKAPFNEHINHGIAHLLHSSIPRCLNRVGCISVCPTPQSSQRTHRCIARHSRSYDNLCFSWLPPLSLAHLIIFLFERTHGTRSVSLTFLRSLK</sequence>
<protein>
    <submittedName>
        <fullName evidence="1">Uncharacterized protein</fullName>
    </submittedName>
</protein>
<evidence type="ECO:0000313" key="2">
    <source>
        <dbReference type="Proteomes" id="UP000800094"/>
    </source>
</evidence>
<dbReference type="GeneID" id="54575080"/>
<keyword evidence="2" id="KW-1185">Reference proteome</keyword>
<proteinExistence type="predicted"/>
<name>A0A6A6J346_9PLEO</name>
<dbReference type="Proteomes" id="UP000800094">
    <property type="component" value="Unassembled WGS sequence"/>
</dbReference>
<reference evidence="1" key="1">
    <citation type="journal article" date="2020" name="Stud. Mycol.">
        <title>101 Dothideomycetes genomes: a test case for predicting lifestyles and emergence of pathogens.</title>
        <authorList>
            <person name="Haridas S."/>
            <person name="Albert R."/>
            <person name="Binder M."/>
            <person name="Bloem J."/>
            <person name="Labutti K."/>
            <person name="Salamov A."/>
            <person name="Andreopoulos B."/>
            <person name="Baker S."/>
            <person name="Barry K."/>
            <person name="Bills G."/>
            <person name="Bluhm B."/>
            <person name="Cannon C."/>
            <person name="Castanera R."/>
            <person name="Culley D."/>
            <person name="Daum C."/>
            <person name="Ezra D."/>
            <person name="Gonzalez J."/>
            <person name="Henrissat B."/>
            <person name="Kuo A."/>
            <person name="Liang C."/>
            <person name="Lipzen A."/>
            <person name="Lutzoni F."/>
            <person name="Magnuson J."/>
            <person name="Mondo S."/>
            <person name="Nolan M."/>
            <person name="Ohm R."/>
            <person name="Pangilinan J."/>
            <person name="Park H.-J."/>
            <person name="Ramirez L."/>
            <person name="Alfaro M."/>
            <person name="Sun H."/>
            <person name="Tritt A."/>
            <person name="Yoshinaga Y."/>
            <person name="Zwiers L.-H."/>
            <person name="Turgeon B."/>
            <person name="Goodwin S."/>
            <person name="Spatafora J."/>
            <person name="Crous P."/>
            <person name="Grigoriev I."/>
        </authorList>
    </citation>
    <scope>NUCLEOTIDE SEQUENCE</scope>
    <source>
        <strain evidence="1">CBS 122368</strain>
    </source>
</reference>
<organism evidence="1 2">
    <name type="scientific">Trematosphaeria pertusa</name>
    <dbReference type="NCBI Taxonomy" id="390896"/>
    <lineage>
        <taxon>Eukaryota</taxon>
        <taxon>Fungi</taxon>
        <taxon>Dikarya</taxon>
        <taxon>Ascomycota</taxon>
        <taxon>Pezizomycotina</taxon>
        <taxon>Dothideomycetes</taxon>
        <taxon>Pleosporomycetidae</taxon>
        <taxon>Pleosporales</taxon>
        <taxon>Massarineae</taxon>
        <taxon>Trematosphaeriaceae</taxon>
        <taxon>Trematosphaeria</taxon>
    </lineage>
</organism>
<dbReference type="RefSeq" id="XP_033691815.1">
    <property type="nucleotide sequence ID" value="XM_033821750.1"/>
</dbReference>
<accession>A0A6A6J346</accession>
<gene>
    <name evidence="1" type="ORF">BU26DRAFT_29871</name>
</gene>